<protein>
    <submittedName>
        <fullName evidence="1">Uncharacterized protein</fullName>
    </submittedName>
</protein>
<accession>A0ABV4X6G2</accession>
<proteinExistence type="predicted"/>
<sequence length="445" mass="50359">MSRLTGRAWEILRAEVERCVGKDPLLKVQRDIVLKRLNKLQDQDGDLASYEELRDTISDVFPNFSDQVLKKAAKANRPPGAWDTIKWVVGIAGATAGTIWVLNLPYPMIRWPVARTAPILLLPSYMKMDYDYRQAIVLVEQADQLVNRATSPADLVLGEQKVKQAQKHLDGLPVWFLGYQPQYRFWFGWNFTFDEFRSARANIGRMEAKLFQEKQAQTLLEQGEQALNTAKQQHEAAKSWQERQKAIAAWQVALDQLEQLPPQTFAGKGAQTKIAAYQRDFGQISSLATENERTGTLMDAARQFAMAAAVKGQNPPHTAAEWQEVEKLWEQAIDRLEKISLEESGYLEAQKLLITYQGNLGIVKIRRQAEETSVAALTTAKREIESLLASNFGGRDRNQMISQIQSIIYELQKVQTGTTVYQEAQELMQSAQKKLKETPQSAFGS</sequence>
<evidence type="ECO:0000313" key="1">
    <source>
        <dbReference type="EMBL" id="MFB2878389.1"/>
    </source>
</evidence>
<dbReference type="Proteomes" id="UP001576774">
    <property type="component" value="Unassembled WGS sequence"/>
</dbReference>
<organism evidence="1 2">
    <name type="scientific">Floridaenema aerugineum BLCC-F46</name>
    <dbReference type="NCBI Taxonomy" id="3153654"/>
    <lineage>
        <taxon>Bacteria</taxon>
        <taxon>Bacillati</taxon>
        <taxon>Cyanobacteriota</taxon>
        <taxon>Cyanophyceae</taxon>
        <taxon>Oscillatoriophycideae</taxon>
        <taxon>Aerosakkonematales</taxon>
        <taxon>Aerosakkonemataceae</taxon>
        <taxon>Floridanema</taxon>
        <taxon>Floridanema aerugineum</taxon>
    </lineage>
</organism>
<evidence type="ECO:0000313" key="2">
    <source>
        <dbReference type="Proteomes" id="UP001576774"/>
    </source>
</evidence>
<comment type="caution">
    <text evidence="1">The sequence shown here is derived from an EMBL/GenBank/DDBJ whole genome shotgun (WGS) entry which is preliminary data.</text>
</comment>
<gene>
    <name evidence="1" type="ORF">ACE1CC_16175</name>
</gene>
<dbReference type="EMBL" id="JBHFNQ010000121">
    <property type="protein sequence ID" value="MFB2878389.1"/>
    <property type="molecule type" value="Genomic_DNA"/>
</dbReference>
<keyword evidence="2" id="KW-1185">Reference proteome</keyword>
<reference evidence="1 2" key="1">
    <citation type="submission" date="2024-09" db="EMBL/GenBank/DDBJ databases">
        <title>Floridaenema gen nov. (Aerosakkonemataceae, Aerosakkonematales ord. nov., Cyanobacteria) from benthic tropical and subtropical fresh waters, with the description of four new species.</title>
        <authorList>
            <person name="Moretto J.A."/>
            <person name="Berthold D.E."/>
            <person name="Lefler F.W."/>
            <person name="Huang I.-S."/>
            <person name="Laughinghouse H. IV."/>
        </authorList>
    </citation>
    <scope>NUCLEOTIDE SEQUENCE [LARGE SCALE GENOMIC DNA]</scope>
    <source>
        <strain evidence="1 2">BLCC-F46</strain>
    </source>
</reference>
<name>A0ABV4X6G2_9CYAN</name>
<dbReference type="RefSeq" id="WP_413271461.1">
    <property type="nucleotide sequence ID" value="NZ_JBHFNQ010000121.1"/>
</dbReference>